<dbReference type="InterPro" id="IPR001841">
    <property type="entry name" value="Znf_RING"/>
</dbReference>
<dbReference type="GO" id="GO:0004842">
    <property type="term" value="F:ubiquitin-protein transferase activity"/>
    <property type="evidence" value="ECO:0007669"/>
    <property type="project" value="TreeGrafter"/>
</dbReference>
<feature type="compositionally biased region" description="Polar residues" evidence="6">
    <location>
        <begin position="116"/>
        <end position="133"/>
    </location>
</feature>
<reference evidence="8 9" key="1">
    <citation type="journal article" date="2014" name="Agronomy (Basel)">
        <title>A Draft Genome Sequence for Ensete ventricosum, the Drought-Tolerant Tree Against Hunger.</title>
        <authorList>
            <person name="Harrison J."/>
            <person name="Moore K.A."/>
            <person name="Paszkiewicz K."/>
            <person name="Jones T."/>
            <person name="Grant M."/>
            <person name="Ambacheew D."/>
            <person name="Muzemil S."/>
            <person name="Studholme D.J."/>
        </authorList>
    </citation>
    <scope>NUCLEOTIDE SEQUENCE [LARGE SCALE GENOMIC DNA]</scope>
</reference>
<feature type="region of interest" description="Disordered" evidence="6">
    <location>
        <begin position="116"/>
        <end position="136"/>
    </location>
</feature>
<dbReference type="PROSITE" id="PS50089">
    <property type="entry name" value="ZF_RING_2"/>
    <property type="match status" value="1"/>
</dbReference>
<evidence type="ECO:0000256" key="6">
    <source>
        <dbReference type="SAM" id="MobiDB-lite"/>
    </source>
</evidence>
<evidence type="ECO:0000259" key="7">
    <source>
        <dbReference type="PROSITE" id="PS50089"/>
    </source>
</evidence>
<dbReference type="FunFam" id="3.30.40.10:FF:000239">
    <property type="entry name" value="probable BOI-related E3 ubiquitin-protein ligase 2"/>
    <property type="match status" value="1"/>
</dbReference>
<evidence type="ECO:0000313" key="9">
    <source>
        <dbReference type="Proteomes" id="UP000287651"/>
    </source>
</evidence>
<dbReference type="EMBL" id="AMZH03027093">
    <property type="protein sequence ID" value="RRT34296.1"/>
    <property type="molecule type" value="Genomic_DNA"/>
</dbReference>
<keyword evidence="5" id="KW-0175">Coiled coil</keyword>
<organism evidence="8 9">
    <name type="scientific">Ensete ventricosum</name>
    <name type="common">Abyssinian banana</name>
    <name type="synonym">Musa ensete</name>
    <dbReference type="NCBI Taxonomy" id="4639"/>
    <lineage>
        <taxon>Eukaryota</taxon>
        <taxon>Viridiplantae</taxon>
        <taxon>Streptophyta</taxon>
        <taxon>Embryophyta</taxon>
        <taxon>Tracheophyta</taxon>
        <taxon>Spermatophyta</taxon>
        <taxon>Magnoliopsida</taxon>
        <taxon>Liliopsida</taxon>
        <taxon>Zingiberales</taxon>
        <taxon>Musaceae</taxon>
        <taxon>Ensete</taxon>
    </lineage>
</organism>
<dbReference type="CDD" id="cd16649">
    <property type="entry name" value="mRING-HC-C3HC5_CGRF1-like"/>
    <property type="match status" value="1"/>
</dbReference>
<keyword evidence="1" id="KW-0479">Metal-binding</keyword>
<keyword evidence="2 4" id="KW-0863">Zinc-finger</keyword>
<dbReference type="Gene3D" id="3.30.40.10">
    <property type="entry name" value="Zinc/RING finger domain, C3HC4 (zinc finger)"/>
    <property type="match status" value="1"/>
</dbReference>
<comment type="caution">
    <text evidence="8">The sequence shown here is derived from an EMBL/GenBank/DDBJ whole genome shotgun (WGS) entry which is preliminary data.</text>
</comment>
<evidence type="ECO:0000256" key="2">
    <source>
        <dbReference type="ARBA" id="ARBA00022771"/>
    </source>
</evidence>
<evidence type="ECO:0000313" key="8">
    <source>
        <dbReference type="EMBL" id="RRT34296.1"/>
    </source>
</evidence>
<protein>
    <recommendedName>
        <fullName evidence="7">RING-type domain-containing protein</fullName>
    </recommendedName>
</protein>
<sequence length="378" mass="41052">MATTLAPVSLPFQPFSPFLLPDRGVMGSLIATVIVGDAGEQQHQLLNNAGVFSDRHSELTCNASGCRKRSREESMALPGLHNPALSALFRYPNATAVPVKPTAAKNFSVGLPQSRSIESGATSTSGRHVSSSQPAPPPPFDLVSLLFQQNTEIDALVRLQVSAYPNLPSMCVVAFISLFDHFVLKLIIIYNRLQQNERLRTGLEEARKRHCRALLTVLEQQAAKRLMEKEAELQMATRRNAELEEKVRQLSEETQIWFAMAKNNETIVCNLRSNLEQALLQGASGAAGRGGYDDSEGGGFPADDAQSCCFELDAAAVPAADSEVATLRRVCKACGERDVSILLLPCRHLCLCKDCEAKADACPVCGSGKNAYLQVFMC</sequence>
<dbReference type="PANTHER" id="PTHR42647">
    <property type="entry name" value="SBP (S-RIBONUCLEASE BINDING PROTEIN) FAMILY PROTEIN"/>
    <property type="match status" value="1"/>
</dbReference>
<evidence type="ECO:0000256" key="5">
    <source>
        <dbReference type="SAM" id="Coils"/>
    </source>
</evidence>
<accession>A0A426X495</accession>
<dbReference type="PANTHER" id="PTHR42647:SF72">
    <property type="entry name" value="EF-HAND CALCIUM-BINDING DOMAIN-CONTAINING PROTEIN 4A"/>
    <property type="match status" value="1"/>
</dbReference>
<dbReference type="InterPro" id="IPR013083">
    <property type="entry name" value="Znf_RING/FYVE/PHD"/>
</dbReference>
<feature type="domain" description="RING-type" evidence="7">
    <location>
        <begin position="331"/>
        <end position="365"/>
    </location>
</feature>
<proteinExistence type="predicted"/>
<feature type="coiled-coil region" evidence="5">
    <location>
        <begin position="219"/>
        <end position="253"/>
    </location>
</feature>
<dbReference type="GO" id="GO:0008270">
    <property type="term" value="F:zinc ion binding"/>
    <property type="evidence" value="ECO:0007669"/>
    <property type="project" value="UniProtKB-KW"/>
</dbReference>
<keyword evidence="3" id="KW-0862">Zinc</keyword>
<evidence type="ECO:0000256" key="3">
    <source>
        <dbReference type="ARBA" id="ARBA00022833"/>
    </source>
</evidence>
<dbReference type="AlphaFoldDB" id="A0A426X495"/>
<dbReference type="Pfam" id="PF13920">
    <property type="entry name" value="zf-C3HC4_3"/>
    <property type="match status" value="1"/>
</dbReference>
<evidence type="ECO:0000256" key="4">
    <source>
        <dbReference type="PROSITE-ProRule" id="PRU00175"/>
    </source>
</evidence>
<gene>
    <name evidence="8" type="ORF">B296_00048290</name>
</gene>
<dbReference type="Proteomes" id="UP000287651">
    <property type="component" value="Unassembled WGS sequence"/>
</dbReference>
<evidence type="ECO:0000256" key="1">
    <source>
        <dbReference type="ARBA" id="ARBA00022723"/>
    </source>
</evidence>
<name>A0A426X495_ENSVE</name>